<dbReference type="Proteomes" id="UP001226574">
    <property type="component" value="Unassembled WGS sequence"/>
</dbReference>
<feature type="domain" description="DUF6795" evidence="2">
    <location>
        <begin position="35"/>
        <end position="138"/>
    </location>
</feature>
<protein>
    <recommendedName>
        <fullName evidence="2">DUF6795 domain-containing protein</fullName>
    </recommendedName>
</protein>
<dbReference type="Pfam" id="PF20598">
    <property type="entry name" value="DUF6795"/>
    <property type="match status" value="1"/>
</dbReference>
<evidence type="ECO:0000313" key="4">
    <source>
        <dbReference type="Proteomes" id="UP001226574"/>
    </source>
</evidence>
<comment type="caution">
    <text evidence="3">The sequence shown here is derived from an EMBL/GenBank/DDBJ whole genome shotgun (WGS) entry which is preliminary data.</text>
</comment>
<keyword evidence="1" id="KW-0732">Signal</keyword>
<evidence type="ECO:0000259" key="2">
    <source>
        <dbReference type="Pfam" id="PF20598"/>
    </source>
</evidence>
<organism evidence="3 4">
    <name type="scientific">Pseudoalteromonas haloplanktis</name>
    <name type="common">Alteromonas haloplanktis</name>
    <dbReference type="NCBI Taxonomy" id="228"/>
    <lineage>
        <taxon>Bacteria</taxon>
        <taxon>Pseudomonadati</taxon>
        <taxon>Pseudomonadota</taxon>
        <taxon>Gammaproteobacteria</taxon>
        <taxon>Alteromonadales</taxon>
        <taxon>Pseudoalteromonadaceae</taxon>
        <taxon>Pseudoalteromonas</taxon>
    </lineage>
</organism>
<keyword evidence="4" id="KW-1185">Reference proteome</keyword>
<reference evidence="3 4" key="1">
    <citation type="submission" date="2023-08" db="EMBL/GenBank/DDBJ databases">
        <title>Pseudoalteromonas haloplanktis LL1 genome.</title>
        <authorList>
            <person name="Wu S."/>
        </authorList>
    </citation>
    <scope>NUCLEOTIDE SEQUENCE [LARGE SCALE GENOMIC DNA]</scope>
    <source>
        <strain evidence="3 4">LL1</strain>
    </source>
</reference>
<dbReference type="InterPro" id="IPR046474">
    <property type="entry name" value="DUF6795"/>
</dbReference>
<sequence>MFYSISTLILLMTMQAYADMFGFFQKQDYVLSAPVKGVLLSDGKPQAGVEVLRSLTYSKEYIDKSVTDHYGRFSFPEKVIRTAKPSNMFDNESVHQHIYIDDGTPEGVIIWYSIISLNPDSQTLVKLLGNLVCDIAQEPHTYDIPIAENKGQSFTIYTTCKL</sequence>
<gene>
    <name evidence="3" type="ORF">RC083_02310</name>
</gene>
<feature type="signal peptide" evidence="1">
    <location>
        <begin position="1"/>
        <end position="18"/>
    </location>
</feature>
<proteinExistence type="predicted"/>
<dbReference type="RefSeq" id="WP_309038305.1">
    <property type="nucleotide sequence ID" value="NZ_JAVIFY010000001.1"/>
</dbReference>
<accession>A0ABU1B796</accession>
<evidence type="ECO:0000256" key="1">
    <source>
        <dbReference type="SAM" id="SignalP"/>
    </source>
</evidence>
<feature type="chain" id="PRO_5046038894" description="DUF6795 domain-containing protein" evidence="1">
    <location>
        <begin position="19"/>
        <end position="162"/>
    </location>
</feature>
<name>A0ABU1B796_PSEHA</name>
<evidence type="ECO:0000313" key="3">
    <source>
        <dbReference type="EMBL" id="MDQ9090423.1"/>
    </source>
</evidence>
<dbReference type="EMBL" id="JAVIFY010000001">
    <property type="protein sequence ID" value="MDQ9090423.1"/>
    <property type="molecule type" value="Genomic_DNA"/>
</dbReference>